<dbReference type="Gene3D" id="3.40.630.30">
    <property type="match status" value="1"/>
</dbReference>
<evidence type="ECO:0000259" key="1">
    <source>
        <dbReference type="PROSITE" id="PS51186"/>
    </source>
</evidence>
<dbReference type="InterPro" id="IPR000182">
    <property type="entry name" value="GNAT_dom"/>
</dbReference>
<comment type="caution">
    <text evidence="2">The sequence shown here is derived from an EMBL/GenBank/DDBJ whole genome shotgun (WGS) entry which is preliminary data.</text>
</comment>
<dbReference type="PROSITE" id="PS51186">
    <property type="entry name" value="GNAT"/>
    <property type="match status" value="1"/>
</dbReference>
<name>A0ABW6DBX5_9BACT</name>
<protein>
    <submittedName>
        <fullName evidence="2">GNAT family N-acetyltransferase</fullName>
    </submittedName>
</protein>
<reference evidence="2 3" key="1">
    <citation type="submission" date="2024-03" db="EMBL/GenBank/DDBJ databases">
        <title>Aquirufa genome sequencing.</title>
        <authorList>
            <person name="Pitt A."/>
            <person name="Hahn M.W."/>
        </authorList>
    </citation>
    <scope>NUCLEOTIDE SEQUENCE [LARGE SCALE GENOMIC DNA]</scope>
    <source>
        <strain evidence="2 3">OSTEICH-129V</strain>
    </source>
</reference>
<keyword evidence="3" id="KW-1185">Reference proteome</keyword>
<dbReference type="SUPFAM" id="SSF55729">
    <property type="entry name" value="Acyl-CoA N-acyltransferases (Nat)"/>
    <property type="match status" value="1"/>
</dbReference>
<evidence type="ECO:0000313" key="2">
    <source>
        <dbReference type="EMBL" id="MFD3394394.1"/>
    </source>
</evidence>
<sequence length="150" mass="17517">MDASWQFSSSFTPFSYNFTDMTIQEIPLETVWQIRHQVMWPERDPSFVRIPEDAEAKHFGVVMADQVVSIISLFETPEGLQFRKFATLTSEQGKGYGSYLLQHVMDTHPGQKIWCHARVEKQAFYEKFGLFARSTTFEKSGKSYVRMERD</sequence>
<gene>
    <name evidence="2" type="ORF">U0R10_07170</name>
</gene>
<evidence type="ECO:0000313" key="3">
    <source>
        <dbReference type="Proteomes" id="UP001598138"/>
    </source>
</evidence>
<dbReference type="EMBL" id="JBBKXZ010000002">
    <property type="protein sequence ID" value="MFD3394394.1"/>
    <property type="molecule type" value="Genomic_DNA"/>
</dbReference>
<accession>A0ABW6DBX5</accession>
<dbReference type="Pfam" id="PF13673">
    <property type="entry name" value="Acetyltransf_10"/>
    <property type="match status" value="1"/>
</dbReference>
<dbReference type="CDD" id="cd04301">
    <property type="entry name" value="NAT_SF"/>
    <property type="match status" value="1"/>
</dbReference>
<dbReference type="Proteomes" id="UP001598138">
    <property type="component" value="Unassembled WGS sequence"/>
</dbReference>
<organism evidence="2 3">
    <name type="scientific">Aquirufa avitistagni</name>
    <dbReference type="NCBI Taxonomy" id="3104728"/>
    <lineage>
        <taxon>Bacteria</taxon>
        <taxon>Pseudomonadati</taxon>
        <taxon>Bacteroidota</taxon>
        <taxon>Cytophagia</taxon>
        <taxon>Cytophagales</taxon>
        <taxon>Flectobacillaceae</taxon>
        <taxon>Aquirufa</taxon>
    </lineage>
</organism>
<proteinExistence type="predicted"/>
<dbReference type="RefSeq" id="WP_377983276.1">
    <property type="nucleotide sequence ID" value="NZ_JBBKXZ010000002.1"/>
</dbReference>
<feature type="domain" description="N-acetyltransferase" evidence="1">
    <location>
        <begin position="16"/>
        <end position="150"/>
    </location>
</feature>
<dbReference type="InterPro" id="IPR016181">
    <property type="entry name" value="Acyl_CoA_acyltransferase"/>
</dbReference>